<dbReference type="Pfam" id="PF00521">
    <property type="entry name" value="DNA_topoisoIV"/>
    <property type="match status" value="1"/>
</dbReference>
<dbReference type="SMART" id="SM00434">
    <property type="entry name" value="TOP4c"/>
    <property type="match status" value="1"/>
</dbReference>
<dbReference type="Gene3D" id="3.30.230.10">
    <property type="match status" value="1"/>
</dbReference>
<dbReference type="InterPro" id="IPR002205">
    <property type="entry name" value="Topo_IIA_dom_A"/>
</dbReference>
<feature type="domain" description="Topo IIA-type catalytic" evidence="14">
    <location>
        <begin position="699"/>
        <end position="1140"/>
    </location>
</feature>
<dbReference type="SUPFAM" id="SSF54211">
    <property type="entry name" value="Ribosomal protein S5 domain 2-like"/>
    <property type="match status" value="1"/>
</dbReference>
<comment type="catalytic activity">
    <reaction evidence="1">
        <text>ATP-dependent breakage, passage and rejoining of double-stranded DNA.</text>
        <dbReference type="EC" id="5.6.2.2"/>
    </reaction>
</comment>
<evidence type="ECO:0000256" key="6">
    <source>
        <dbReference type="ARBA" id="ARBA00022723"/>
    </source>
</evidence>
<dbReference type="InterPro" id="IPR013758">
    <property type="entry name" value="Topo_IIA_A/C_ab"/>
</dbReference>
<keyword evidence="6" id="KW-0479">Metal-binding</keyword>
<dbReference type="GO" id="GO:0005524">
    <property type="term" value="F:ATP binding"/>
    <property type="evidence" value="ECO:0007669"/>
    <property type="project" value="UniProtKB-KW"/>
</dbReference>
<dbReference type="GO" id="GO:0000712">
    <property type="term" value="P:resolution of meiotic recombination intermediates"/>
    <property type="evidence" value="ECO:0007669"/>
    <property type="project" value="TreeGrafter"/>
</dbReference>
<dbReference type="PROSITE" id="PS52040">
    <property type="entry name" value="TOPO_IIA"/>
    <property type="match status" value="1"/>
</dbReference>
<comment type="cofactor">
    <cofactor evidence="3">
        <name>Mg(2+)</name>
        <dbReference type="ChEBI" id="CHEBI:18420"/>
    </cofactor>
</comment>
<dbReference type="FunFam" id="3.90.199.10:FF:000002">
    <property type="entry name" value="DNA topoisomerase 2"/>
    <property type="match status" value="1"/>
</dbReference>
<dbReference type="InterPro" id="IPR020568">
    <property type="entry name" value="Ribosomal_Su5_D2-typ_SF"/>
</dbReference>
<name>A0A6C0K0A4_9ZZZZ</name>
<dbReference type="GO" id="GO:0005634">
    <property type="term" value="C:nucleus"/>
    <property type="evidence" value="ECO:0007669"/>
    <property type="project" value="TreeGrafter"/>
</dbReference>
<evidence type="ECO:0000256" key="4">
    <source>
        <dbReference type="ARBA" id="ARBA00011080"/>
    </source>
</evidence>
<reference evidence="15" key="1">
    <citation type="journal article" date="2020" name="Nature">
        <title>Giant virus diversity and host interactions through global metagenomics.</title>
        <authorList>
            <person name="Schulz F."/>
            <person name="Roux S."/>
            <person name="Paez-Espino D."/>
            <person name="Jungbluth S."/>
            <person name="Walsh D.A."/>
            <person name="Denef V.J."/>
            <person name="McMahon K.D."/>
            <person name="Konstantinidis K.T."/>
            <person name="Eloe-Fadrosh E.A."/>
            <person name="Kyrpides N.C."/>
            <person name="Woyke T."/>
        </authorList>
    </citation>
    <scope>NUCLEOTIDE SEQUENCE</scope>
    <source>
        <strain evidence="15">GVMAG-S-1101164-105</strain>
    </source>
</reference>
<feature type="domain" description="Toprim" evidence="13">
    <location>
        <begin position="455"/>
        <end position="569"/>
    </location>
</feature>
<evidence type="ECO:0000256" key="9">
    <source>
        <dbReference type="ARBA" id="ARBA00022842"/>
    </source>
</evidence>
<evidence type="ECO:0000256" key="5">
    <source>
        <dbReference type="ARBA" id="ARBA00012895"/>
    </source>
</evidence>
<accession>A0A6C0K0A4</accession>
<dbReference type="Gene3D" id="3.30.1360.40">
    <property type="match status" value="1"/>
</dbReference>
<organism evidence="15">
    <name type="scientific">viral metagenome</name>
    <dbReference type="NCBI Taxonomy" id="1070528"/>
    <lineage>
        <taxon>unclassified sequences</taxon>
        <taxon>metagenomes</taxon>
        <taxon>organismal metagenomes</taxon>
    </lineage>
</organism>
<comment type="cofactor">
    <cofactor evidence="2">
        <name>Ca(2+)</name>
        <dbReference type="ChEBI" id="CHEBI:29108"/>
    </cofactor>
</comment>
<dbReference type="AlphaFoldDB" id="A0A6C0K0A4"/>
<keyword evidence="9" id="KW-0460">Magnesium</keyword>
<evidence type="ECO:0000256" key="7">
    <source>
        <dbReference type="ARBA" id="ARBA00022741"/>
    </source>
</evidence>
<dbReference type="FunFam" id="3.40.50.670:FF:000001">
    <property type="entry name" value="DNA topoisomerase 2"/>
    <property type="match status" value="1"/>
</dbReference>
<evidence type="ECO:0000259" key="14">
    <source>
        <dbReference type="PROSITE" id="PS52040"/>
    </source>
</evidence>
<evidence type="ECO:0000259" key="13">
    <source>
        <dbReference type="PROSITE" id="PS50880"/>
    </source>
</evidence>
<keyword evidence="10" id="KW-0799">Topoisomerase</keyword>
<dbReference type="GO" id="GO:0003677">
    <property type="term" value="F:DNA binding"/>
    <property type="evidence" value="ECO:0007669"/>
    <property type="project" value="UniProtKB-KW"/>
</dbReference>
<dbReference type="GO" id="GO:0000819">
    <property type="term" value="P:sister chromatid segregation"/>
    <property type="evidence" value="ECO:0007669"/>
    <property type="project" value="TreeGrafter"/>
</dbReference>
<proteinExistence type="inferred from homology"/>
<dbReference type="Gene3D" id="1.10.268.10">
    <property type="entry name" value="Topoisomerase, domain 3"/>
    <property type="match status" value="1"/>
</dbReference>
<dbReference type="GO" id="GO:0003918">
    <property type="term" value="F:DNA topoisomerase type II (double strand cut, ATP-hydrolyzing) activity"/>
    <property type="evidence" value="ECO:0007669"/>
    <property type="project" value="UniProtKB-EC"/>
</dbReference>
<dbReference type="EC" id="5.6.2.2" evidence="5"/>
<dbReference type="InterPro" id="IPR031660">
    <property type="entry name" value="TOPRIM_C"/>
</dbReference>
<dbReference type="GO" id="GO:0046872">
    <property type="term" value="F:metal ion binding"/>
    <property type="evidence" value="ECO:0007669"/>
    <property type="project" value="UniProtKB-KW"/>
</dbReference>
<dbReference type="PRINTS" id="PR00418">
    <property type="entry name" value="TPI2FAMILY"/>
</dbReference>
<keyword evidence="7" id="KW-0547">Nucleotide-binding</keyword>
<evidence type="ECO:0000256" key="10">
    <source>
        <dbReference type="ARBA" id="ARBA00023029"/>
    </source>
</evidence>
<dbReference type="PROSITE" id="PS50880">
    <property type="entry name" value="TOPRIM"/>
    <property type="match status" value="1"/>
</dbReference>
<dbReference type="InterPro" id="IPR036890">
    <property type="entry name" value="HATPase_C_sf"/>
</dbReference>
<evidence type="ECO:0000256" key="3">
    <source>
        <dbReference type="ARBA" id="ARBA00001946"/>
    </source>
</evidence>
<dbReference type="PRINTS" id="PR01158">
    <property type="entry name" value="TOPISMRASEII"/>
</dbReference>
<dbReference type="Pfam" id="PF00204">
    <property type="entry name" value="DNA_gyraseB"/>
    <property type="match status" value="1"/>
</dbReference>
<comment type="similarity">
    <text evidence="4">Belongs to the type II topoisomerase family.</text>
</comment>
<evidence type="ECO:0000313" key="15">
    <source>
        <dbReference type="EMBL" id="QHU09588.1"/>
    </source>
</evidence>
<protein>
    <recommendedName>
        <fullName evidence="5">DNA topoisomerase (ATP-hydrolyzing)</fullName>
        <ecNumber evidence="5">5.6.2.2</ecNumber>
    </recommendedName>
</protein>
<dbReference type="InterPro" id="IPR013757">
    <property type="entry name" value="Topo_IIA_A_a_sf"/>
</dbReference>
<dbReference type="GO" id="GO:0006265">
    <property type="term" value="P:DNA topological change"/>
    <property type="evidence" value="ECO:0007669"/>
    <property type="project" value="InterPro"/>
</dbReference>
<evidence type="ECO:0000256" key="2">
    <source>
        <dbReference type="ARBA" id="ARBA00001913"/>
    </source>
</evidence>
<dbReference type="Pfam" id="PF01751">
    <property type="entry name" value="Toprim"/>
    <property type="match status" value="1"/>
</dbReference>
<dbReference type="Gene3D" id="3.30.1490.30">
    <property type="match status" value="1"/>
</dbReference>
<dbReference type="InterPro" id="IPR006171">
    <property type="entry name" value="TOPRIM_dom"/>
</dbReference>
<dbReference type="InterPro" id="IPR050634">
    <property type="entry name" value="DNA_Topoisomerase_II"/>
</dbReference>
<dbReference type="Gene3D" id="3.30.565.10">
    <property type="entry name" value="Histidine kinase-like ATPase, C-terminal domain"/>
    <property type="match status" value="1"/>
</dbReference>
<dbReference type="SUPFAM" id="SSF56719">
    <property type="entry name" value="Type II DNA topoisomerase"/>
    <property type="match status" value="1"/>
</dbReference>
<sequence>MAASAPPLVDTEMADASLYKKHTHREHILELPDTYIGSTDTHTESRWIFDESAGRMVQKSVSFNPGFYKLFDEIIVNARDALVRSTTEAGRTPIKHIDVTVTDIKGLDDITVQKNPLIISVENDGDGLPIEMHPVEKVWAPELIFGHLLTSGNYNKGEDKIVGGKNGYGAKLTNIFSRQFIVETRSPKQSQKYSQKWTSNMSTAEKAKVKADTGKGFVKVTYEPDLARFPGLDVPDMLLVLKTRVVELAAMAGKDVKVTYNGKLVATNTFEKFVKLFVKADAPIAYERCGERWEVAAVLAKSLFDEDSVPDEKHISFVNGINTKKGGKHVDKVVTTIIGDFCELAAKKKIPIKAGQLKDSVIFFVTATIVNPAFDSQTKETLTTPATKFGSVFKTDGKMVTGLVKLGLLDEAAAILDAKANKDAKKTDGSKKKTLRGMPKLVDALCAGTAKSVDCTLILTEGDSAASSAIAGLAVVGREQWGVFPLRGKLLNVRDVSADKFAKNEELTAIKKILGLEKGKVYKDLKSLRYGRVMVMADQDLDGSHIKGLLMNLFHAEWPSLMHAGFLCSLATPLLKATRRSDVVSFYSAVEFEKWKLANGGTTAGWHLKYYKGLGTSTEVEAQEWFRNLHEIKYAWDEETDESMSLAFSKKRADDRKGWLTDYDPQRSLVIGDKGRVDYSRFIHDELIHYSNADNIRSLPSLMDGLKPSQRKIMFGCLKRGLRSEIKVAQLAGYVSEHAAYHHGEASLTAAITAMAQTYVGANNINLLKPVGQFGTRLLGGKDAASPRYIHTHLEPIADSIFKKDDAGILEHLDDDGMIVEPKNYFPVVPMLVINGCIGIGTGFSTDIPPHQPEDVIGLLRDRLEGRRATLDDIALRPWWFGFKGPIQQVSDGVWLTKGLYTFDDARKVVSISELPVGTWTHDYKAFLDELCSNTEMDSAKSEDGKPVLKNFDDLYNHIEVKFDLYLDSDYYDDARANQQEFEKRFRLTNMVRTTNMVCFDANSTITKYSCVGSMLEAFYVPRLNAYELRRKREIERLKKEAIEYDAKARFIKAVLAGTLELRKASDEDIVTLMKKHSLPALSKPDQPDTVEGYDYLLRMRMDRVKAVAVKEQELAVEQANAAVKLLESTRAEDLWLKDLDEFLLAWKAMFQARTEALADVDGKKRSGTKKKFHVAKSSVRS</sequence>
<keyword evidence="12" id="KW-0413">Isomerase</keyword>
<dbReference type="Gene3D" id="3.40.50.670">
    <property type="match status" value="1"/>
</dbReference>
<evidence type="ECO:0000256" key="12">
    <source>
        <dbReference type="ARBA" id="ARBA00023235"/>
    </source>
</evidence>
<evidence type="ECO:0000256" key="11">
    <source>
        <dbReference type="ARBA" id="ARBA00023125"/>
    </source>
</evidence>
<evidence type="ECO:0000256" key="1">
    <source>
        <dbReference type="ARBA" id="ARBA00000185"/>
    </source>
</evidence>
<dbReference type="InterPro" id="IPR001154">
    <property type="entry name" value="TopoII_euk"/>
</dbReference>
<dbReference type="InterPro" id="IPR013759">
    <property type="entry name" value="Topo_IIA_B_C"/>
</dbReference>
<dbReference type="InterPro" id="IPR001241">
    <property type="entry name" value="Topo_IIA"/>
</dbReference>
<evidence type="ECO:0000256" key="8">
    <source>
        <dbReference type="ARBA" id="ARBA00022840"/>
    </source>
</evidence>
<dbReference type="Pfam" id="PF16898">
    <property type="entry name" value="TOPRIM_C"/>
    <property type="match status" value="1"/>
</dbReference>
<dbReference type="SUPFAM" id="SSF55874">
    <property type="entry name" value="ATPase domain of HSP90 chaperone/DNA topoisomerase II/histidine kinase"/>
    <property type="match status" value="1"/>
</dbReference>
<dbReference type="Gene3D" id="3.90.199.10">
    <property type="entry name" value="Topoisomerase II, domain 5"/>
    <property type="match status" value="1"/>
</dbReference>
<dbReference type="PANTHER" id="PTHR10169">
    <property type="entry name" value="DNA TOPOISOMERASE/GYRASE"/>
    <property type="match status" value="1"/>
</dbReference>
<keyword evidence="8" id="KW-0067">ATP-binding</keyword>
<dbReference type="InterPro" id="IPR014721">
    <property type="entry name" value="Ribsml_uS5_D2-typ_fold_subgr"/>
</dbReference>
<dbReference type="SMART" id="SM00433">
    <property type="entry name" value="TOP2c"/>
    <property type="match status" value="1"/>
</dbReference>
<dbReference type="PANTHER" id="PTHR10169:SF38">
    <property type="entry name" value="DNA TOPOISOMERASE 2"/>
    <property type="match status" value="1"/>
</dbReference>
<keyword evidence="11" id="KW-0238">DNA-binding</keyword>
<dbReference type="InterPro" id="IPR013506">
    <property type="entry name" value="Topo_IIA_bsu_dom2"/>
</dbReference>
<dbReference type="PROSITE" id="PS00177">
    <property type="entry name" value="TOPOISOMERASE_II"/>
    <property type="match status" value="1"/>
</dbReference>
<dbReference type="InterPro" id="IPR018522">
    <property type="entry name" value="TopoIIA_CS"/>
</dbReference>
<dbReference type="InterPro" id="IPR013760">
    <property type="entry name" value="Topo_IIA-like_dom_sf"/>
</dbReference>
<dbReference type="EMBL" id="MN740739">
    <property type="protein sequence ID" value="QHU09588.1"/>
    <property type="molecule type" value="Genomic_DNA"/>
</dbReference>